<organism evidence="4 5">
    <name type="scientific">Ectothiorhodospira haloalkaliphila</name>
    <dbReference type="NCBI Taxonomy" id="421628"/>
    <lineage>
        <taxon>Bacteria</taxon>
        <taxon>Pseudomonadati</taxon>
        <taxon>Pseudomonadota</taxon>
        <taxon>Gammaproteobacteria</taxon>
        <taxon>Chromatiales</taxon>
        <taxon>Ectothiorhodospiraceae</taxon>
        <taxon>Ectothiorhodospira</taxon>
    </lineage>
</organism>
<evidence type="ECO:0000313" key="4">
    <source>
        <dbReference type="EMBL" id="AHK79299.1"/>
    </source>
</evidence>
<dbReference type="KEGG" id="hhc:M911_09250"/>
<comment type="similarity">
    <text evidence="1 2">Belongs to the phD/YefM antitoxin family.</text>
</comment>
<evidence type="ECO:0000256" key="1">
    <source>
        <dbReference type="ARBA" id="ARBA00009981"/>
    </source>
</evidence>
<feature type="region of interest" description="Disordered" evidence="3">
    <location>
        <begin position="57"/>
        <end position="76"/>
    </location>
</feature>
<dbReference type="HOGENOM" id="CLU_163140_3_1_6"/>
<dbReference type="InterPro" id="IPR051416">
    <property type="entry name" value="phD-YefM_TA_antitoxins"/>
</dbReference>
<sequence>MQSLPVVEAKARFSALLAAVEAGEEVVITRRGKVIARLVPERHRSAADVFRAIPCGDDMDLRAPDDRPPEPVPDWN</sequence>
<comment type="function">
    <text evidence="2">Antitoxin component of a type II toxin-antitoxin (TA) system.</text>
</comment>
<dbReference type="PATRIC" id="fig|1354791.3.peg.2299"/>
<dbReference type="AlphaFoldDB" id="W8KHN6"/>
<dbReference type="InterPro" id="IPR006442">
    <property type="entry name" value="Antitoxin_Phd/YefM"/>
</dbReference>
<dbReference type="RefSeq" id="WP_025281752.1">
    <property type="nucleotide sequence ID" value="NZ_CP007268.1"/>
</dbReference>
<name>W8KHN6_9GAMM</name>
<proteinExistence type="inferred from homology"/>
<dbReference type="SUPFAM" id="SSF143120">
    <property type="entry name" value="YefM-like"/>
    <property type="match status" value="1"/>
</dbReference>
<dbReference type="PANTHER" id="PTHR35377">
    <property type="entry name" value="ANTITOXIN VAPB49-RELATED-RELATED"/>
    <property type="match status" value="1"/>
</dbReference>
<reference evidence="4 5" key="1">
    <citation type="journal article" date="2014" name="J Genomics">
        <title>Draft Genome Sequence of the Extremely Halophilic Phototrophic Purple Sulfur Bacterium Halorhodospira halochloris.</title>
        <authorList>
            <person name="Singh K.S."/>
            <person name="Kirksey J."/>
            <person name="Hoff W.D."/>
            <person name="Deole R."/>
        </authorList>
    </citation>
    <scope>NUCLEOTIDE SEQUENCE [LARGE SCALE GENOMIC DNA]</scope>
    <source>
        <strain evidence="4 5">A</strain>
    </source>
</reference>
<evidence type="ECO:0000313" key="5">
    <source>
        <dbReference type="Proteomes" id="UP000019442"/>
    </source>
</evidence>
<evidence type="ECO:0000256" key="3">
    <source>
        <dbReference type="SAM" id="MobiDB-lite"/>
    </source>
</evidence>
<evidence type="ECO:0000256" key="2">
    <source>
        <dbReference type="RuleBase" id="RU362080"/>
    </source>
</evidence>
<dbReference type="OrthoDB" id="9800503at2"/>
<dbReference type="NCBIfam" id="TIGR01552">
    <property type="entry name" value="phd_fam"/>
    <property type="match status" value="1"/>
</dbReference>
<dbReference type="InterPro" id="IPR036165">
    <property type="entry name" value="YefM-like_sf"/>
</dbReference>
<reference evidence="5" key="2">
    <citation type="submission" date="2014-02" db="EMBL/GenBank/DDBJ databases">
        <title>Draft Genome Sequence of extremely halophilic bacteria Halorhodospira halochloris.</title>
        <authorList>
            <person name="Singh K.S."/>
        </authorList>
    </citation>
    <scope>NUCLEOTIDE SEQUENCE [LARGE SCALE GENOMIC DNA]</scope>
    <source>
        <strain evidence="5">A</strain>
    </source>
</reference>
<accession>W8KHN6</accession>
<gene>
    <name evidence="4" type="ORF">M911_09250</name>
</gene>
<feature type="compositionally biased region" description="Basic and acidic residues" evidence="3">
    <location>
        <begin position="59"/>
        <end position="69"/>
    </location>
</feature>
<dbReference type="Gene3D" id="3.40.1620.10">
    <property type="entry name" value="YefM-like domain"/>
    <property type="match status" value="1"/>
</dbReference>
<keyword evidence="5" id="KW-1185">Reference proteome</keyword>
<dbReference type="Pfam" id="PF02604">
    <property type="entry name" value="PhdYeFM_antitox"/>
    <property type="match status" value="1"/>
</dbReference>
<dbReference type="Proteomes" id="UP000019442">
    <property type="component" value="Chromosome"/>
</dbReference>
<protein>
    <recommendedName>
        <fullName evidence="2">Antitoxin</fullName>
    </recommendedName>
</protein>
<dbReference type="EMBL" id="CP007268">
    <property type="protein sequence ID" value="AHK79299.1"/>
    <property type="molecule type" value="Genomic_DNA"/>
</dbReference>